<evidence type="ECO:0000313" key="2">
    <source>
        <dbReference type="EMBL" id="CAD8097172.1"/>
    </source>
</evidence>
<keyword evidence="3" id="KW-1185">Reference proteome</keyword>
<accession>A0A8S1NXE4</accession>
<proteinExistence type="predicted"/>
<sequence length="386" mass="45450">MDQLQQIILYAALALIGVLILGLFLKYLKTIRDTKNNELQITRINKRSTLNLLLPLQNSIERTENNQPDPSMQIQMEQIQNNIPQPFVQILIEPTQNYKDLDLFLAHNQIIYKFQNGAKQIVYEFKVDKNYNEECSKYEKMNPQILIINEQNNGQQKLLDENALIQSKVIQSKQSNPIKLVQFYNQEIQEEQINTENIQLLDALIKYLNQKTKQEFLKIQSKQKLILFMPSTILQLENKQFNFETVKKKYKHFNFSFEEIEYNLKLICSSVFFITKKLTNDFYILVEVRFQENLIIIHEQSLQENSEDDYAPYVNILNQLFELEIDKAQYCSNCKTNNNYPKIEDVANKALQYSILGQIDNSQKQAGLTSSFNNFVQEIKQQVESK</sequence>
<comment type="caution">
    <text evidence="2">The sequence shown here is derived from an EMBL/GenBank/DDBJ whole genome shotgun (WGS) entry which is preliminary data.</text>
</comment>
<dbReference type="Proteomes" id="UP000692954">
    <property type="component" value="Unassembled WGS sequence"/>
</dbReference>
<dbReference type="AlphaFoldDB" id="A0A8S1NXE4"/>
<keyword evidence="1" id="KW-0812">Transmembrane</keyword>
<evidence type="ECO:0008006" key="4">
    <source>
        <dbReference type="Google" id="ProtNLM"/>
    </source>
</evidence>
<organism evidence="2 3">
    <name type="scientific">Paramecium sonneborni</name>
    <dbReference type="NCBI Taxonomy" id="65129"/>
    <lineage>
        <taxon>Eukaryota</taxon>
        <taxon>Sar</taxon>
        <taxon>Alveolata</taxon>
        <taxon>Ciliophora</taxon>
        <taxon>Intramacronucleata</taxon>
        <taxon>Oligohymenophorea</taxon>
        <taxon>Peniculida</taxon>
        <taxon>Parameciidae</taxon>
        <taxon>Paramecium</taxon>
    </lineage>
</organism>
<reference evidence="2" key="1">
    <citation type="submission" date="2021-01" db="EMBL/GenBank/DDBJ databases">
        <authorList>
            <consortium name="Genoscope - CEA"/>
            <person name="William W."/>
        </authorList>
    </citation>
    <scope>NUCLEOTIDE SEQUENCE</scope>
</reference>
<name>A0A8S1NXE4_9CILI</name>
<evidence type="ECO:0000256" key="1">
    <source>
        <dbReference type="SAM" id="Phobius"/>
    </source>
</evidence>
<dbReference type="EMBL" id="CAJJDN010000068">
    <property type="protein sequence ID" value="CAD8097172.1"/>
    <property type="molecule type" value="Genomic_DNA"/>
</dbReference>
<evidence type="ECO:0000313" key="3">
    <source>
        <dbReference type="Proteomes" id="UP000692954"/>
    </source>
</evidence>
<keyword evidence="1" id="KW-0472">Membrane</keyword>
<feature type="transmembrane region" description="Helical" evidence="1">
    <location>
        <begin position="7"/>
        <end position="28"/>
    </location>
</feature>
<protein>
    <recommendedName>
        <fullName evidence="4">Transmembrane protein</fullName>
    </recommendedName>
</protein>
<gene>
    <name evidence="2" type="ORF">PSON_ATCC_30995.1.T0680007</name>
</gene>
<keyword evidence="1" id="KW-1133">Transmembrane helix</keyword>